<evidence type="ECO:0000259" key="1">
    <source>
        <dbReference type="Pfam" id="PF01458"/>
    </source>
</evidence>
<dbReference type="Proteomes" id="UP000245793">
    <property type="component" value="Unassembled WGS sequence"/>
</dbReference>
<evidence type="ECO:0000313" key="3">
    <source>
        <dbReference type="Proteomes" id="UP000245793"/>
    </source>
</evidence>
<feature type="domain" description="SUF system FeS cluster assembly SufBD core" evidence="1">
    <location>
        <begin position="90"/>
        <end position="282"/>
    </location>
</feature>
<proteinExistence type="predicted"/>
<dbReference type="EMBL" id="QEKV01000012">
    <property type="protein sequence ID" value="PVY88987.1"/>
    <property type="molecule type" value="Genomic_DNA"/>
</dbReference>
<keyword evidence="3" id="KW-1185">Reference proteome</keyword>
<dbReference type="PANTHER" id="PTHR43575:SF1">
    <property type="entry name" value="PROTEIN ABCI7, CHLOROPLASTIC"/>
    <property type="match status" value="1"/>
</dbReference>
<gene>
    <name evidence="2" type="ORF">C7381_11212</name>
</gene>
<accession>A0A2U1DMS5</accession>
<dbReference type="AlphaFoldDB" id="A0A2U1DMS5"/>
<organism evidence="2 3">
    <name type="scientific">Ezakiella coagulans</name>
    <dbReference type="NCBI Taxonomy" id="46507"/>
    <lineage>
        <taxon>Bacteria</taxon>
        <taxon>Bacillati</taxon>
        <taxon>Bacillota</taxon>
        <taxon>Tissierellia</taxon>
        <taxon>Ezakiella</taxon>
    </lineage>
</organism>
<dbReference type="GO" id="GO:0016226">
    <property type="term" value="P:iron-sulfur cluster assembly"/>
    <property type="evidence" value="ECO:0007669"/>
    <property type="project" value="InterPro"/>
</dbReference>
<dbReference type="InterPro" id="IPR037284">
    <property type="entry name" value="SUF_FeS_clus_asmbl_SufBD_sf"/>
</dbReference>
<protein>
    <submittedName>
        <fullName evidence="2">Uncharacterized protein UPF0051</fullName>
    </submittedName>
</protein>
<name>A0A2U1DMS5_9FIRM</name>
<dbReference type="SUPFAM" id="SSF101960">
    <property type="entry name" value="Stabilizer of iron transporter SufD"/>
    <property type="match status" value="1"/>
</dbReference>
<sequence>MSETLKVNELEFKTFNYLGVNEKIVEDERLVEAFKFLEDDFGEEIVLKDKSQIATDHTELNGFAVNRDNFVIKEDTPMEFGMIITGDMNQAHNFRITLEKNARAKVFMVYDMYHSDLIGNYDIEIGENAKLELAPIFLKGARTILDIQIHLKGESSQIHMEGGYVVGSHSDMDINMYAEHDHKDTNSLLNMNGILMDGAKKNYKYTIDFPHGSSGSKGIESEKTTALTDNFKNTVVPVLLVGEDMIEAEHGAQLTEPDPEKLDYIYSRGIDKKMAEFMVVEAELSNSIDMFNEKGRKYIYERLEDIFLGDE</sequence>
<dbReference type="Pfam" id="PF01458">
    <property type="entry name" value="SUFBD_core"/>
    <property type="match status" value="1"/>
</dbReference>
<comment type="caution">
    <text evidence="2">The sequence shown here is derived from an EMBL/GenBank/DDBJ whole genome shotgun (WGS) entry which is preliminary data.</text>
</comment>
<reference evidence="2 3" key="1">
    <citation type="submission" date="2018-04" db="EMBL/GenBank/DDBJ databases">
        <title>Genomic Encyclopedia of Type Strains, Phase IV (KMG-IV): sequencing the most valuable type-strain genomes for metagenomic binning, comparative biology and taxonomic classification.</title>
        <authorList>
            <person name="Goeker M."/>
        </authorList>
    </citation>
    <scope>NUCLEOTIDE SEQUENCE [LARGE SCALE GENOMIC DNA]</scope>
    <source>
        <strain evidence="2 3">DSM 20705</strain>
    </source>
</reference>
<dbReference type="InterPro" id="IPR055346">
    <property type="entry name" value="Fe-S_cluster_assembly_SufBD"/>
</dbReference>
<dbReference type="InterPro" id="IPR000825">
    <property type="entry name" value="SUF_FeS_clus_asmbl_SufBD_core"/>
</dbReference>
<evidence type="ECO:0000313" key="2">
    <source>
        <dbReference type="EMBL" id="PVY88987.1"/>
    </source>
</evidence>
<dbReference type="PANTHER" id="PTHR43575">
    <property type="entry name" value="PROTEIN ABCI7, CHLOROPLASTIC"/>
    <property type="match status" value="1"/>
</dbReference>
<dbReference type="RefSeq" id="WP_052085538.1">
    <property type="nucleotide sequence ID" value="NZ_CAUPJO010000020.1"/>
</dbReference>